<dbReference type="InterPro" id="IPR027961">
    <property type="entry name" value="DUF4442"/>
</dbReference>
<proteinExistence type="predicted"/>
<dbReference type="EMBL" id="JBGCUO010000001">
    <property type="protein sequence ID" value="MEY1661536.1"/>
    <property type="molecule type" value="Genomic_DNA"/>
</dbReference>
<dbReference type="Gene3D" id="3.10.129.10">
    <property type="entry name" value="Hotdog Thioesterase"/>
    <property type="match status" value="1"/>
</dbReference>
<dbReference type="RefSeq" id="WP_369454788.1">
    <property type="nucleotide sequence ID" value="NZ_JBGCUO010000001.1"/>
</dbReference>
<dbReference type="InterPro" id="IPR029069">
    <property type="entry name" value="HotDog_dom_sf"/>
</dbReference>
<organism evidence="1 2">
    <name type="scientific">Isoalcanivorax beigongshangi</name>
    <dbReference type="NCBI Taxonomy" id="3238810"/>
    <lineage>
        <taxon>Bacteria</taxon>
        <taxon>Pseudomonadati</taxon>
        <taxon>Pseudomonadota</taxon>
        <taxon>Gammaproteobacteria</taxon>
        <taxon>Oceanospirillales</taxon>
        <taxon>Alcanivoracaceae</taxon>
        <taxon>Isoalcanivorax</taxon>
    </lineage>
</organism>
<dbReference type="SUPFAM" id="SSF54637">
    <property type="entry name" value="Thioesterase/thiol ester dehydrase-isomerase"/>
    <property type="match status" value="1"/>
</dbReference>
<keyword evidence="2" id="KW-1185">Reference proteome</keyword>
<dbReference type="Proteomes" id="UP001562065">
    <property type="component" value="Unassembled WGS sequence"/>
</dbReference>
<protein>
    <submittedName>
        <fullName evidence="1">Hotdog fold domain-containing protein</fullName>
    </submittedName>
</protein>
<evidence type="ECO:0000313" key="1">
    <source>
        <dbReference type="EMBL" id="MEY1661536.1"/>
    </source>
</evidence>
<gene>
    <name evidence="1" type="ORF">AB5I84_05155</name>
</gene>
<dbReference type="Pfam" id="PF14539">
    <property type="entry name" value="DUF4442"/>
    <property type="match status" value="1"/>
</dbReference>
<comment type="caution">
    <text evidence="1">The sequence shown here is derived from an EMBL/GenBank/DDBJ whole genome shotgun (WGS) entry which is preliminary data.</text>
</comment>
<name>A0ABV4AFC1_9GAMM</name>
<sequence>MSPRPNKILQQYQKLAKLPGGKRLFSAVVCRKAPYFSTASPQLLELRANYCQAKLKKRRAVENHIGTVHVIAVCNVLEFAMGVLAEASIPSHLRWIPKGMDVRYTAKADSDLVIEAVVDDGAWDNGPELQVKVNAKRADGTVVVEGVIHLWVTEKPAKHTA</sequence>
<evidence type="ECO:0000313" key="2">
    <source>
        <dbReference type="Proteomes" id="UP001562065"/>
    </source>
</evidence>
<reference evidence="1 2" key="1">
    <citation type="submission" date="2024-07" db="EMBL/GenBank/DDBJ databases">
        <authorList>
            <person name="Ren Q."/>
        </authorList>
    </citation>
    <scope>NUCLEOTIDE SEQUENCE [LARGE SCALE GENOMIC DNA]</scope>
    <source>
        <strain evidence="1 2">REN37</strain>
    </source>
</reference>
<accession>A0ABV4AFC1</accession>